<feature type="region of interest" description="Disordered" evidence="3">
    <location>
        <begin position="420"/>
        <end position="482"/>
    </location>
</feature>
<dbReference type="CDD" id="cd22439">
    <property type="entry name" value="KH-I_PCBP_rpt3"/>
    <property type="match status" value="1"/>
</dbReference>
<feature type="compositionally biased region" description="Low complexity" evidence="3">
    <location>
        <begin position="232"/>
        <end position="246"/>
    </location>
</feature>
<gene>
    <name evidence="5" type="primary">Pcbp3</name>
</gene>
<keyword evidence="1" id="KW-0677">Repeat</keyword>
<feature type="domain" description="K Homology" evidence="4">
    <location>
        <begin position="7"/>
        <end position="76"/>
    </location>
</feature>
<dbReference type="SMART" id="SM00322">
    <property type="entry name" value="KH"/>
    <property type="match status" value="3"/>
</dbReference>
<feature type="domain" description="K Homology" evidence="4">
    <location>
        <begin position="91"/>
        <end position="162"/>
    </location>
</feature>
<proteinExistence type="evidence at transcript level"/>
<feature type="compositionally biased region" description="Polar residues" evidence="3">
    <location>
        <begin position="442"/>
        <end position="451"/>
    </location>
</feature>
<dbReference type="PANTHER" id="PTHR10288">
    <property type="entry name" value="KH DOMAIN CONTAINING RNA BINDING PROTEIN"/>
    <property type="match status" value="1"/>
</dbReference>
<dbReference type="EMBL" id="LR788825">
    <property type="protein sequence ID" value="CAB3264687.1"/>
    <property type="molecule type" value="mRNA"/>
</dbReference>
<dbReference type="SUPFAM" id="SSF54791">
    <property type="entry name" value="Eukaryotic type KH-domain (KH-domain type I)"/>
    <property type="match status" value="3"/>
</dbReference>
<reference evidence="5" key="1">
    <citation type="submission" date="2020-04" db="EMBL/GenBank/DDBJ databases">
        <authorList>
            <person name="Neveu A P."/>
        </authorList>
    </citation>
    <scope>NUCLEOTIDE SEQUENCE</scope>
    <source>
        <tissue evidence="5">Whole embryo</tissue>
    </source>
</reference>
<dbReference type="InterPro" id="IPR036612">
    <property type="entry name" value="KH_dom_type_1_sf"/>
</dbReference>
<feature type="region of interest" description="Disordered" evidence="3">
    <location>
        <begin position="200"/>
        <end position="246"/>
    </location>
</feature>
<keyword evidence="2" id="KW-0694">RNA-binding</keyword>
<organism evidence="5">
    <name type="scientific">Phallusia mammillata</name>
    <dbReference type="NCBI Taxonomy" id="59560"/>
    <lineage>
        <taxon>Eukaryota</taxon>
        <taxon>Metazoa</taxon>
        <taxon>Chordata</taxon>
        <taxon>Tunicata</taxon>
        <taxon>Ascidiacea</taxon>
        <taxon>Phlebobranchia</taxon>
        <taxon>Ascidiidae</taxon>
        <taxon>Phallusia</taxon>
    </lineage>
</organism>
<evidence type="ECO:0000259" key="4">
    <source>
        <dbReference type="SMART" id="SM00322"/>
    </source>
</evidence>
<evidence type="ECO:0000256" key="1">
    <source>
        <dbReference type="ARBA" id="ARBA00022737"/>
    </source>
</evidence>
<dbReference type="GO" id="GO:0003723">
    <property type="term" value="F:RNA binding"/>
    <property type="evidence" value="ECO:0007669"/>
    <property type="project" value="UniProtKB-UniRule"/>
</dbReference>
<dbReference type="Pfam" id="PF00013">
    <property type="entry name" value="KH_1"/>
    <property type="match status" value="3"/>
</dbReference>
<evidence type="ECO:0000256" key="3">
    <source>
        <dbReference type="SAM" id="MobiDB-lite"/>
    </source>
</evidence>
<dbReference type="Gene3D" id="3.30.1370.10">
    <property type="entry name" value="K Homology domain, type 1"/>
    <property type="match status" value="3"/>
</dbReference>
<feature type="domain" description="K Homology" evidence="4">
    <location>
        <begin position="257"/>
        <end position="338"/>
    </location>
</feature>
<evidence type="ECO:0000313" key="5">
    <source>
        <dbReference type="EMBL" id="CAB3264687.1"/>
    </source>
</evidence>
<dbReference type="CDD" id="cd02396">
    <property type="entry name" value="KH-I_PCBP_rpt2"/>
    <property type="match status" value="1"/>
</dbReference>
<feature type="compositionally biased region" description="Polar residues" evidence="3">
    <location>
        <begin position="200"/>
        <end position="210"/>
    </location>
</feature>
<dbReference type="InterPro" id="IPR004088">
    <property type="entry name" value="KH_dom_type_1"/>
</dbReference>
<dbReference type="PROSITE" id="PS50084">
    <property type="entry name" value="KH_TYPE_1"/>
    <property type="match status" value="3"/>
</dbReference>
<sequence length="482" mass="51119">MAHDGDVIITIRMLMVGKEIGGIIGKGGSNVAKFREESGAKITISTAQASPERIVTVSGAQSQIHKAVHLIAEKLHKDINSGLSSGATNKIPVTIRLIVPASQCGSIIGKGGSKIEEIRDATGCSIQVQSEMLPNSSERTVTLSGAPTTIIHCINMLCDVMIQFPAKTATVPYKPQGGNTPIIFHEGQAYMLHGQFAVPSQETAVQQPRSSRSRERTRHLSNFTDMSRESSRMSPSSSRESTASISGNTNFPARIVNANTQELTVGNDIVGCIIGKGGSRINEIRMLSGAQIKINQVKDEEDVGIKSESTTVIDRKIVITGSPEAISLAQYLINLSVQAFANPEKPTAQHFQPYPSMFTTQSRPPSALPVSQIITSGGIPSLLGQPPPLVNCGAIGTSGGILGSAVGNFGVALQSARRSLMGKHRGATASPRSVGRYRSGNGVPTTQSSDVDFTADVELPAGDTSPNGKDKRKPKREKFQPY</sequence>
<accession>A0A6F9DMM4</accession>
<dbReference type="AlphaFoldDB" id="A0A6F9DMM4"/>
<dbReference type="InterPro" id="IPR004087">
    <property type="entry name" value="KH_dom"/>
</dbReference>
<evidence type="ECO:0000256" key="2">
    <source>
        <dbReference type="PROSITE-ProRule" id="PRU00117"/>
    </source>
</evidence>
<name>A0A6F9DMM4_9ASCI</name>
<protein>
    <submittedName>
        <fullName evidence="5">Poly(RC)-binding protein 3</fullName>
    </submittedName>
</protein>